<dbReference type="AlphaFoldDB" id="A0A428MZ35"/>
<evidence type="ECO:0000313" key="2">
    <source>
        <dbReference type="EMBL" id="RSL31414.1"/>
    </source>
</evidence>
<comment type="caution">
    <text evidence="2">The sequence shown here is derived from an EMBL/GenBank/DDBJ whole genome shotgun (WGS) entry which is preliminary data.</text>
</comment>
<evidence type="ECO:0000313" key="3">
    <source>
        <dbReference type="Proteomes" id="UP000275076"/>
    </source>
</evidence>
<dbReference type="InterPro" id="IPR004007">
    <property type="entry name" value="DhaL_dom"/>
</dbReference>
<dbReference type="Proteomes" id="UP000275076">
    <property type="component" value="Unassembled WGS sequence"/>
</dbReference>
<reference evidence="2 3" key="1">
    <citation type="submission" date="2018-10" db="EMBL/GenBank/DDBJ databases">
        <title>Draft genome sequence of Bacillus salarius IM0101, isolated from a hypersaline soil in Inner Mongolia, China.</title>
        <authorList>
            <person name="Yamprayoonswat W."/>
            <person name="Boonvisut S."/>
            <person name="Jumpathong W."/>
            <person name="Sittihan S."/>
            <person name="Ruangsuj P."/>
            <person name="Wanthongcharoen S."/>
            <person name="Thongpramul N."/>
            <person name="Pimmason S."/>
            <person name="Yu B."/>
            <person name="Yasawong M."/>
        </authorList>
    </citation>
    <scope>NUCLEOTIDE SEQUENCE [LARGE SCALE GENOMIC DNA]</scope>
    <source>
        <strain evidence="2 3">IM0101</strain>
    </source>
</reference>
<dbReference type="EMBL" id="RBVX01000025">
    <property type="protein sequence ID" value="RSL31414.1"/>
    <property type="molecule type" value="Genomic_DNA"/>
</dbReference>
<proteinExistence type="predicted"/>
<name>A0A428MZ35_9BACI</name>
<dbReference type="SMART" id="SM01120">
    <property type="entry name" value="Dak2"/>
    <property type="match status" value="1"/>
</dbReference>
<dbReference type="Pfam" id="PF13684">
    <property type="entry name" value="FakA-like_C"/>
    <property type="match status" value="1"/>
</dbReference>
<protein>
    <submittedName>
        <fullName evidence="2">DAK2 domain-containing protein</fullName>
    </submittedName>
</protein>
<dbReference type="Pfam" id="PF21645">
    <property type="entry name" value="FakA-like_M"/>
    <property type="match status" value="1"/>
</dbReference>
<dbReference type="GO" id="GO:0006071">
    <property type="term" value="P:glycerol metabolic process"/>
    <property type="evidence" value="ECO:0007669"/>
    <property type="project" value="InterPro"/>
</dbReference>
<dbReference type="InterPro" id="IPR048394">
    <property type="entry name" value="FakA-like_M"/>
</dbReference>
<dbReference type="Gene3D" id="1.25.40.340">
    <property type="match status" value="1"/>
</dbReference>
<dbReference type="SMART" id="SM01121">
    <property type="entry name" value="Dak1_2"/>
    <property type="match status" value="1"/>
</dbReference>
<feature type="domain" description="DhaL" evidence="1">
    <location>
        <begin position="1"/>
        <end position="186"/>
    </location>
</feature>
<dbReference type="InterPro" id="IPR019986">
    <property type="entry name" value="YloV-like"/>
</dbReference>
<dbReference type="PROSITE" id="PS51480">
    <property type="entry name" value="DHAL"/>
    <property type="match status" value="1"/>
</dbReference>
<dbReference type="InterPro" id="IPR036117">
    <property type="entry name" value="DhaL_dom_sf"/>
</dbReference>
<gene>
    <name evidence="2" type="ORF">D7Z54_21245</name>
</gene>
<dbReference type="Pfam" id="PF02734">
    <property type="entry name" value="Dak2"/>
    <property type="match status" value="1"/>
</dbReference>
<evidence type="ECO:0000259" key="1">
    <source>
        <dbReference type="PROSITE" id="PS51480"/>
    </source>
</evidence>
<dbReference type="NCBIfam" id="TIGR03599">
    <property type="entry name" value="YloV"/>
    <property type="match status" value="1"/>
</dbReference>
<dbReference type="OrthoDB" id="9760324at2"/>
<dbReference type="PANTHER" id="PTHR33434">
    <property type="entry name" value="DEGV DOMAIN-CONTAINING PROTEIN DR_1986-RELATED"/>
    <property type="match status" value="1"/>
</dbReference>
<dbReference type="GO" id="GO:0004371">
    <property type="term" value="F:glycerone kinase activity"/>
    <property type="evidence" value="ECO:0007669"/>
    <property type="project" value="InterPro"/>
</dbReference>
<dbReference type="RefSeq" id="WP_125558819.1">
    <property type="nucleotide sequence ID" value="NZ_RBVX01000025.1"/>
</dbReference>
<dbReference type="PANTHER" id="PTHR33434:SF4">
    <property type="entry name" value="PHOSPHATASE PROTEIN"/>
    <property type="match status" value="1"/>
</dbReference>
<organism evidence="2 3">
    <name type="scientific">Salibacterium salarium</name>
    <dbReference type="NCBI Taxonomy" id="284579"/>
    <lineage>
        <taxon>Bacteria</taxon>
        <taxon>Bacillati</taxon>
        <taxon>Bacillota</taxon>
        <taxon>Bacilli</taxon>
        <taxon>Bacillales</taxon>
        <taxon>Bacillaceae</taxon>
    </lineage>
</organism>
<keyword evidence="3" id="KW-1185">Reference proteome</keyword>
<dbReference type="InterPro" id="IPR050270">
    <property type="entry name" value="DegV_domain_contain"/>
</dbReference>
<dbReference type="InterPro" id="IPR033470">
    <property type="entry name" value="FakA-like_C"/>
</dbReference>
<dbReference type="SUPFAM" id="SSF101473">
    <property type="entry name" value="DhaL-like"/>
    <property type="match status" value="1"/>
</dbReference>
<accession>A0A428MZ35</accession>
<sequence length="548" mass="59646">MFKEGASALSNNVKQVDALNVFPVPDGDTGTNMHLTISSGVEEVKTSNQNHAGEVAKSFSKGLLMGARGNSGVILSQLFRGFSKAVEKKKELTVLDLNEAVEQGVNTAYKAVMKPVEGTILTVAKDAVFQEKTSTEDSPVDWMRSILQHAEFSLQKTPDLLPVLKEVGVVDSGGQGLVYIYKGMLEALLGKTSTQKEESTAPSLEDMVKIEHHQNAQSHLSTDDIKYGYCTEVMVKFEEEKLLANSYDENAFKNELNQLGDSLLVVSDEDLMKIHIHAEYPGEVLTKAQAFGSLIHVKVDNMREQHQALAEPRHDVQQNPNGNVSTEKAPAPYGFVTVSVGDGVEALFRGLGANQVVAGGQTMNPSTEDIVNAINNVNADNIFVLPNNGNVVMAAEQAAEVIGSHIHVIPTKTVPQGLSAMFVFDENSTPLENKDEMEKATKQVKTGQVTYAVRDTMMDGLEIKKGDYMGLAEKEIVASGPTMEKVTMELLSYLVDDDDEIVTLIRGEDVNESAESAISSYMEEAFPNIEIETHEGGQPLYSYIIAVE</sequence>